<dbReference type="PROSITE" id="PS52006">
    <property type="entry name" value="GH64"/>
    <property type="match status" value="1"/>
</dbReference>
<evidence type="ECO:0000256" key="1">
    <source>
        <dbReference type="SAM" id="SignalP"/>
    </source>
</evidence>
<dbReference type="InterPro" id="IPR037398">
    <property type="entry name" value="Glyco_hydro_64_fam"/>
</dbReference>
<dbReference type="Gene3D" id="3.30.920.50">
    <property type="entry name" value="Beta-1,3-glucanase, C-terminal domain"/>
    <property type="match status" value="1"/>
</dbReference>
<dbReference type="HOGENOM" id="CLU_032886_0_0_1"/>
<dbReference type="Gene3D" id="2.60.110.10">
    <property type="entry name" value="Thaumatin"/>
    <property type="match status" value="1"/>
</dbReference>
<dbReference type="PANTHER" id="PTHR38165:SF1">
    <property type="entry name" value="GLUCANASE B"/>
    <property type="match status" value="1"/>
</dbReference>
<dbReference type="GeneID" id="40746879"/>
<dbReference type="InterPro" id="IPR032477">
    <property type="entry name" value="Glyco_hydro_64"/>
</dbReference>
<keyword evidence="1" id="KW-0732">Signal</keyword>
<accession>A0A074Y290</accession>
<feature type="domain" description="GH64" evidence="2">
    <location>
        <begin position="70"/>
        <end position="432"/>
    </location>
</feature>
<evidence type="ECO:0000259" key="2">
    <source>
        <dbReference type="PROSITE" id="PS52006"/>
    </source>
</evidence>
<evidence type="ECO:0000313" key="3">
    <source>
        <dbReference type="EMBL" id="KEQ90029.1"/>
    </source>
</evidence>
<dbReference type="Proteomes" id="UP000030706">
    <property type="component" value="Unassembled WGS sequence"/>
</dbReference>
<keyword evidence="4" id="KW-1185">Reference proteome</keyword>
<reference evidence="3 4" key="1">
    <citation type="journal article" date="2014" name="BMC Genomics">
        <title>Genome sequencing of four Aureobasidium pullulans varieties: biotechnological potential, stress tolerance, and description of new species.</title>
        <authorList>
            <person name="Gostin Ar C."/>
            <person name="Ohm R.A."/>
            <person name="Kogej T."/>
            <person name="Sonjak S."/>
            <person name="Turk M."/>
            <person name="Zajc J."/>
            <person name="Zalar P."/>
            <person name="Grube M."/>
            <person name="Sun H."/>
            <person name="Han J."/>
            <person name="Sharma A."/>
            <person name="Chiniquy J."/>
            <person name="Ngan C.Y."/>
            <person name="Lipzen A."/>
            <person name="Barry K."/>
            <person name="Grigoriev I.V."/>
            <person name="Gunde-Cimerman N."/>
        </authorList>
    </citation>
    <scope>NUCLEOTIDE SEQUENCE [LARGE SCALE GENOMIC DNA]</scope>
    <source>
        <strain evidence="3 4">EXF-150</strain>
    </source>
</reference>
<dbReference type="OrthoDB" id="10058186at2759"/>
<sequence>MRFSTALSCAFTALLAGHTMAMPFAITPGDANHVVLTDSNTVNTTQTIQADAVSADASKPKVNMFAAADSDFIELSFINKLSSSNVKAYVTGRDSNNALVMLHPDGTWYYPPATTATTPQPVTENVAIPLGAQGSTVKISLPGYISAGRIWFADGNLQFYTVNAGGNVALVEPSAVNPSDPSSAVNWGFIELTYLDTAIYTNLSYVDFVGLPLGQKLTACDGTVLQAQGVHTQAVDDICADLEEQTCIDGYPWADLCAYDASNNALRVLAPFDYISLYPNAFSDYWTSYVNDVWNHYTTTPLTIDTQVSAGLVNCTVSGDYLNCAGDNRAYAKPSAADIFGCNGGPFAIIGSDNDVHRAVVPRLCAAFHRSTLLISGGNIQPMSDVSGYYTKSGRAANWYSKFVHDYEVDGKGYAFAYDDVTPTGGVDMAGLLSVAQPQILEVTVGGV</sequence>
<dbReference type="RefSeq" id="XP_029766216.1">
    <property type="nucleotide sequence ID" value="XM_029904573.1"/>
</dbReference>
<feature type="signal peptide" evidence="1">
    <location>
        <begin position="1"/>
        <end position="21"/>
    </location>
</feature>
<dbReference type="STRING" id="1043002.A0A074Y290"/>
<proteinExistence type="predicted"/>
<dbReference type="InterPro" id="IPR037176">
    <property type="entry name" value="Osmotin/thaumatin-like_sf"/>
</dbReference>
<dbReference type="CDD" id="cd09220">
    <property type="entry name" value="GH64-GluB-like"/>
    <property type="match status" value="1"/>
</dbReference>
<evidence type="ECO:0000313" key="4">
    <source>
        <dbReference type="Proteomes" id="UP000030706"/>
    </source>
</evidence>
<protein>
    <submittedName>
        <fullName evidence="3">Glucanase B</fullName>
    </submittedName>
</protein>
<gene>
    <name evidence="3" type="ORF">M438DRAFT_341735</name>
</gene>
<dbReference type="EMBL" id="KL584974">
    <property type="protein sequence ID" value="KEQ90029.1"/>
    <property type="molecule type" value="Genomic_DNA"/>
</dbReference>
<dbReference type="PANTHER" id="PTHR38165">
    <property type="match status" value="1"/>
</dbReference>
<name>A0A074Y290_AURPU</name>
<dbReference type="AlphaFoldDB" id="A0A074Y290"/>
<feature type="chain" id="PRO_5001702813" evidence="1">
    <location>
        <begin position="22"/>
        <end position="448"/>
    </location>
</feature>
<organism evidence="3 4">
    <name type="scientific">Aureobasidium pullulans EXF-150</name>
    <dbReference type="NCBI Taxonomy" id="1043002"/>
    <lineage>
        <taxon>Eukaryota</taxon>
        <taxon>Fungi</taxon>
        <taxon>Dikarya</taxon>
        <taxon>Ascomycota</taxon>
        <taxon>Pezizomycotina</taxon>
        <taxon>Dothideomycetes</taxon>
        <taxon>Dothideomycetidae</taxon>
        <taxon>Dothideales</taxon>
        <taxon>Saccotheciaceae</taxon>
        <taxon>Aureobasidium</taxon>
    </lineage>
</organism>
<dbReference type="InterPro" id="IPR042517">
    <property type="entry name" value="Glyco_hydro_64_N_2"/>
</dbReference>
<dbReference type="Pfam" id="PF16483">
    <property type="entry name" value="Glyco_hydro_64"/>
    <property type="match status" value="1"/>
</dbReference>